<dbReference type="Proteomes" id="UP000198929">
    <property type="component" value="Unassembled WGS sequence"/>
</dbReference>
<evidence type="ECO:0000256" key="1">
    <source>
        <dbReference type="SAM" id="MobiDB-lite"/>
    </source>
</evidence>
<gene>
    <name evidence="2" type="ORF">SAMN05661109_01860</name>
</gene>
<reference evidence="3" key="1">
    <citation type="submission" date="2016-10" db="EMBL/GenBank/DDBJ databases">
        <authorList>
            <person name="Varghese N."/>
            <person name="Submissions S."/>
        </authorList>
    </citation>
    <scope>NUCLEOTIDE SEQUENCE [LARGE SCALE GENOMIC DNA]</scope>
    <source>
        <strain evidence="3">DSM 20524</strain>
    </source>
</reference>
<dbReference type="AlphaFoldDB" id="A0A1H9UL86"/>
<accession>A0A1H9UL86</accession>
<sequence length="250" mass="27081">MSLYFHESLSKKLKTGIVAVVAVPALFLAGCSESDDQNSASQTEETAASESSVASESATTSAEESKDKKDKKVDGDLTEPGTTLKLGETATVMTEDYDGNLLTWELAVNEPVEKTVEEVHEAAGQEIGKPEDQIEKFICVPYTMTLKKVEQVGEEKPYSVEQPDINLTDDRGYKANKFLLFGGGEEIVCGIDAVDVMPTALEDVQIDRPYQYAALSYVTSEGGNPATAASFEYDIPSNSDLTPSDPISWR</sequence>
<proteinExistence type="predicted"/>
<feature type="region of interest" description="Disordered" evidence="1">
    <location>
        <begin position="33"/>
        <end position="82"/>
    </location>
</feature>
<evidence type="ECO:0000313" key="3">
    <source>
        <dbReference type="Proteomes" id="UP000198929"/>
    </source>
</evidence>
<name>A0A1H9UL86_9CORY</name>
<feature type="compositionally biased region" description="Low complexity" evidence="1">
    <location>
        <begin position="39"/>
        <end position="62"/>
    </location>
</feature>
<keyword evidence="3" id="KW-1185">Reference proteome</keyword>
<dbReference type="RefSeq" id="WP_092259443.1">
    <property type="nucleotide sequence ID" value="NZ_CP047199.1"/>
</dbReference>
<feature type="compositionally biased region" description="Basic and acidic residues" evidence="1">
    <location>
        <begin position="63"/>
        <end position="75"/>
    </location>
</feature>
<dbReference type="EMBL" id="FOGQ01000008">
    <property type="protein sequence ID" value="SES10109.1"/>
    <property type="molecule type" value="Genomic_DNA"/>
</dbReference>
<feature type="region of interest" description="Disordered" evidence="1">
    <location>
        <begin position="228"/>
        <end position="250"/>
    </location>
</feature>
<organism evidence="2 3">
    <name type="scientific">Corynebacterium cystitidis DSM 20524</name>
    <dbReference type="NCBI Taxonomy" id="1121357"/>
    <lineage>
        <taxon>Bacteria</taxon>
        <taxon>Bacillati</taxon>
        <taxon>Actinomycetota</taxon>
        <taxon>Actinomycetes</taxon>
        <taxon>Mycobacteriales</taxon>
        <taxon>Corynebacteriaceae</taxon>
        <taxon>Corynebacterium</taxon>
    </lineage>
</organism>
<protein>
    <submittedName>
        <fullName evidence="2">Uncharacterized protein</fullName>
    </submittedName>
</protein>
<evidence type="ECO:0000313" key="2">
    <source>
        <dbReference type="EMBL" id="SES10109.1"/>
    </source>
</evidence>